<dbReference type="Proteomes" id="UP000747542">
    <property type="component" value="Unassembled WGS sequence"/>
</dbReference>
<proteinExistence type="predicted"/>
<accession>A0A8J5K807</accession>
<evidence type="ECO:0000313" key="1">
    <source>
        <dbReference type="EMBL" id="KAG7171420.1"/>
    </source>
</evidence>
<comment type="caution">
    <text evidence="1">The sequence shown here is derived from an EMBL/GenBank/DDBJ whole genome shotgun (WGS) entry which is preliminary data.</text>
</comment>
<sequence length="21" mass="2447">MRIDPVTLGPHFPVTLQWILL</sequence>
<reference evidence="1" key="1">
    <citation type="journal article" date="2021" name="Sci. Adv.">
        <title>The American lobster genome reveals insights on longevity, neural, and immune adaptations.</title>
        <authorList>
            <person name="Polinski J.M."/>
            <person name="Zimin A.V."/>
            <person name="Clark K.F."/>
            <person name="Kohn A.B."/>
            <person name="Sadowski N."/>
            <person name="Timp W."/>
            <person name="Ptitsyn A."/>
            <person name="Khanna P."/>
            <person name="Romanova D.Y."/>
            <person name="Williams P."/>
            <person name="Greenwood S.J."/>
            <person name="Moroz L.L."/>
            <person name="Walt D.R."/>
            <person name="Bodnar A.G."/>
        </authorList>
    </citation>
    <scope>NUCLEOTIDE SEQUENCE</scope>
    <source>
        <strain evidence="1">GMGI-L3</strain>
    </source>
</reference>
<keyword evidence="2" id="KW-1185">Reference proteome</keyword>
<gene>
    <name evidence="1" type="ORF">Hamer_G027220</name>
</gene>
<evidence type="ECO:0000313" key="2">
    <source>
        <dbReference type="Proteomes" id="UP000747542"/>
    </source>
</evidence>
<dbReference type="EMBL" id="JAHLQT010012175">
    <property type="protein sequence ID" value="KAG7171420.1"/>
    <property type="molecule type" value="Genomic_DNA"/>
</dbReference>
<organism evidence="1 2">
    <name type="scientific">Homarus americanus</name>
    <name type="common">American lobster</name>
    <dbReference type="NCBI Taxonomy" id="6706"/>
    <lineage>
        <taxon>Eukaryota</taxon>
        <taxon>Metazoa</taxon>
        <taxon>Ecdysozoa</taxon>
        <taxon>Arthropoda</taxon>
        <taxon>Crustacea</taxon>
        <taxon>Multicrustacea</taxon>
        <taxon>Malacostraca</taxon>
        <taxon>Eumalacostraca</taxon>
        <taxon>Eucarida</taxon>
        <taxon>Decapoda</taxon>
        <taxon>Pleocyemata</taxon>
        <taxon>Astacidea</taxon>
        <taxon>Nephropoidea</taxon>
        <taxon>Nephropidae</taxon>
        <taxon>Homarus</taxon>
    </lineage>
</organism>
<dbReference type="AlphaFoldDB" id="A0A8J5K807"/>
<name>A0A8J5K807_HOMAM</name>
<protein>
    <submittedName>
        <fullName evidence="1">Uncharacterized protein</fullName>
    </submittedName>
</protein>